<evidence type="ECO:0000313" key="3">
    <source>
        <dbReference type="Proteomes" id="UP001431010"/>
    </source>
</evidence>
<reference evidence="2" key="1">
    <citation type="journal article" date="2024" name="Antonie Van Leeuwenhoek">
        <title>Bradyrhizobium ontarionense sp. nov., a novel bacterial symbiont isolated from Aeschynomene indica (Indian jointvetch), harbours photosynthesis, nitrogen fixation and nitrous oxide (N2O) reductase genes.</title>
        <authorList>
            <person name="Bromfield E.S.P."/>
            <person name="Cloutier S."/>
        </authorList>
    </citation>
    <scope>NUCLEOTIDE SEQUENCE</scope>
    <source>
        <strain evidence="2">A19</strain>
    </source>
</reference>
<sequence>MTTASDRKDFRKRVSDDLDITTAALTDRSRVISLGIVALCWAFIIGELPKTGGIKVPAVNLLGPIFLALCAILSDWLQFLFGYFSSLGTLRAIEADPNAANEYDVSSLRYRLRFAMFYAKQVFCFAAAIWFLLAILLTLLSAWAVATGPGP</sequence>
<feature type="transmembrane region" description="Helical" evidence="1">
    <location>
        <begin position="61"/>
        <end position="84"/>
    </location>
</feature>
<feature type="transmembrane region" description="Helical" evidence="1">
    <location>
        <begin position="122"/>
        <end position="146"/>
    </location>
</feature>
<dbReference type="RefSeq" id="WP_231323736.1">
    <property type="nucleotide sequence ID" value="NZ_CP088156.1"/>
</dbReference>
<accession>A0ABY3REY4</accession>
<name>A0ABY3REY4_9BRAD</name>
<keyword evidence="3" id="KW-1185">Reference proteome</keyword>
<feature type="transmembrane region" description="Helical" evidence="1">
    <location>
        <begin position="31"/>
        <end position="49"/>
    </location>
</feature>
<evidence type="ECO:0000256" key="1">
    <source>
        <dbReference type="SAM" id="Phobius"/>
    </source>
</evidence>
<proteinExistence type="predicted"/>
<keyword evidence="1" id="KW-1133">Transmembrane helix</keyword>
<keyword evidence="1" id="KW-0472">Membrane</keyword>
<evidence type="ECO:0000313" key="2">
    <source>
        <dbReference type="EMBL" id="UFZ05535.1"/>
    </source>
</evidence>
<protein>
    <submittedName>
        <fullName evidence="2">Uncharacterized protein</fullName>
    </submittedName>
</protein>
<organism evidence="2 3">
    <name type="scientific">Bradyrhizobium ontarionense</name>
    <dbReference type="NCBI Taxonomy" id="2898149"/>
    <lineage>
        <taxon>Bacteria</taxon>
        <taxon>Pseudomonadati</taxon>
        <taxon>Pseudomonadota</taxon>
        <taxon>Alphaproteobacteria</taxon>
        <taxon>Hyphomicrobiales</taxon>
        <taxon>Nitrobacteraceae</taxon>
        <taxon>Bradyrhizobium</taxon>
    </lineage>
</organism>
<dbReference type="EMBL" id="CP088156">
    <property type="protein sequence ID" value="UFZ05535.1"/>
    <property type="molecule type" value="Genomic_DNA"/>
</dbReference>
<gene>
    <name evidence="2" type="ORF">LQG66_04240</name>
</gene>
<dbReference type="Proteomes" id="UP001431010">
    <property type="component" value="Chromosome"/>
</dbReference>
<keyword evidence="1" id="KW-0812">Transmembrane</keyword>